<evidence type="ECO:0000313" key="2">
    <source>
        <dbReference type="EMBL" id="KAF9686129.1"/>
    </source>
</evidence>
<keyword evidence="3" id="KW-1185">Reference proteome</keyword>
<dbReference type="PANTHER" id="PTHR31373:SF17">
    <property type="entry name" value="OS06G0652100 PROTEIN"/>
    <property type="match status" value="1"/>
</dbReference>
<organism evidence="2 3">
    <name type="scientific">Salix dunnii</name>
    <dbReference type="NCBI Taxonomy" id="1413687"/>
    <lineage>
        <taxon>Eukaryota</taxon>
        <taxon>Viridiplantae</taxon>
        <taxon>Streptophyta</taxon>
        <taxon>Embryophyta</taxon>
        <taxon>Tracheophyta</taxon>
        <taxon>Spermatophyta</taxon>
        <taxon>Magnoliopsida</taxon>
        <taxon>eudicotyledons</taxon>
        <taxon>Gunneridae</taxon>
        <taxon>Pentapetalae</taxon>
        <taxon>rosids</taxon>
        <taxon>fabids</taxon>
        <taxon>Malpighiales</taxon>
        <taxon>Salicaceae</taxon>
        <taxon>Saliceae</taxon>
        <taxon>Salix</taxon>
    </lineage>
</organism>
<dbReference type="InterPro" id="IPR011205">
    <property type="entry name" value="UCP015417_vWA"/>
</dbReference>
<dbReference type="PANTHER" id="PTHR31373">
    <property type="entry name" value="OS06G0652100 PROTEIN"/>
    <property type="match status" value="1"/>
</dbReference>
<sequence length="141" mass="16154">MQKRKTISATNNLRADSVFKGKLITFNANPTLQMVERDSLLQKTEFVRHMDWGMNTNLQKVFDLILQVGVNGDWRGDQMLKRVFVFSDMGLDQVSFNHRVTDHQRFRATLVPGTQKGVALVNGFSKNMTTLITIALYFTIQ</sequence>
<feature type="domain" description="DUF7788" evidence="1">
    <location>
        <begin position="18"/>
        <end position="105"/>
    </location>
</feature>
<dbReference type="OrthoDB" id="1149618at2759"/>
<gene>
    <name evidence="2" type="ORF">SADUNF_Sadunf03G0126200</name>
</gene>
<dbReference type="InterPro" id="IPR056690">
    <property type="entry name" value="DUF7788"/>
</dbReference>
<dbReference type="Pfam" id="PF25043">
    <property type="entry name" value="DUF7788"/>
    <property type="match status" value="1"/>
</dbReference>
<comment type="caution">
    <text evidence="2">The sequence shown here is derived from an EMBL/GenBank/DDBJ whole genome shotgun (WGS) entry which is preliminary data.</text>
</comment>
<evidence type="ECO:0000313" key="3">
    <source>
        <dbReference type="Proteomes" id="UP000657918"/>
    </source>
</evidence>
<dbReference type="AlphaFoldDB" id="A0A835TEK6"/>
<protein>
    <recommendedName>
        <fullName evidence="1">DUF7788 domain-containing protein</fullName>
    </recommendedName>
</protein>
<evidence type="ECO:0000259" key="1">
    <source>
        <dbReference type="Pfam" id="PF25043"/>
    </source>
</evidence>
<reference evidence="2 3" key="1">
    <citation type="submission" date="2020-10" db="EMBL/GenBank/DDBJ databases">
        <title>Plant Genome Project.</title>
        <authorList>
            <person name="Zhang R.-G."/>
        </authorList>
    </citation>
    <scope>NUCLEOTIDE SEQUENCE [LARGE SCALE GENOMIC DNA]</scope>
    <source>
        <strain evidence="2">FAFU-HL-1</strain>
        <tissue evidence="2">Leaf</tissue>
    </source>
</reference>
<proteinExistence type="predicted"/>
<name>A0A835TEK6_9ROSI</name>
<dbReference type="EMBL" id="JADGMS010000003">
    <property type="protein sequence ID" value="KAF9686129.1"/>
    <property type="molecule type" value="Genomic_DNA"/>
</dbReference>
<dbReference type="Proteomes" id="UP000657918">
    <property type="component" value="Unassembled WGS sequence"/>
</dbReference>
<accession>A0A835TEK6</accession>